<comment type="caution">
    <text evidence="3">The sequence shown here is derived from an EMBL/GenBank/DDBJ whole genome shotgun (WGS) entry which is preliminary data.</text>
</comment>
<name>A0AAV0VIZ1_9HEMI</name>
<dbReference type="EMBL" id="CARXXK010000001">
    <property type="protein sequence ID" value="CAI6344211.1"/>
    <property type="molecule type" value="Genomic_DNA"/>
</dbReference>
<sequence>MHQNIFIVSLFAVVIILQIANGLPNRRLDTNYINEVQKLNGNNGFMMPSNNIPFKIQATQTKNRPPAYGPSEPYSSQSPLPQPTSDSRPTSATDPKLETATPSATNPKMETAPPTATNPKMETATPSATNPKMETAPPTATNPKMETAPTSETPPTAMTKPTPHNY</sequence>
<organism evidence="3 4">
    <name type="scientific">Macrosiphum euphorbiae</name>
    <name type="common">potato aphid</name>
    <dbReference type="NCBI Taxonomy" id="13131"/>
    <lineage>
        <taxon>Eukaryota</taxon>
        <taxon>Metazoa</taxon>
        <taxon>Ecdysozoa</taxon>
        <taxon>Arthropoda</taxon>
        <taxon>Hexapoda</taxon>
        <taxon>Insecta</taxon>
        <taxon>Pterygota</taxon>
        <taxon>Neoptera</taxon>
        <taxon>Paraneoptera</taxon>
        <taxon>Hemiptera</taxon>
        <taxon>Sternorrhyncha</taxon>
        <taxon>Aphidomorpha</taxon>
        <taxon>Aphidoidea</taxon>
        <taxon>Aphididae</taxon>
        <taxon>Macrosiphini</taxon>
        <taxon>Macrosiphum</taxon>
    </lineage>
</organism>
<evidence type="ECO:0000256" key="1">
    <source>
        <dbReference type="SAM" id="MobiDB-lite"/>
    </source>
</evidence>
<feature type="chain" id="PRO_5043404364" evidence="2">
    <location>
        <begin position="23"/>
        <end position="166"/>
    </location>
</feature>
<gene>
    <name evidence="3" type="ORF">MEUPH1_LOCUS1376</name>
</gene>
<feature type="compositionally biased region" description="Polar residues" evidence="1">
    <location>
        <begin position="100"/>
        <end position="144"/>
    </location>
</feature>
<evidence type="ECO:0000313" key="4">
    <source>
        <dbReference type="Proteomes" id="UP001160148"/>
    </source>
</evidence>
<accession>A0AAV0VIZ1</accession>
<dbReference type="Proteomes" id="UP001160148">
    <property type="component" value="Unassembled WGS sequence"/>
</dbReference>
<feature type="compositionally biased region" description="Low complexity" evidence="1">
    <location>
        <begin position="145"/>
        <end position="159"/>
    </location>
</feature>
<feature type="region of interest" description="Disordered" evidence="1">
    <location>
        <begin position="60"/>
        <end position="166"/>
    </location>
</feature>
<evidence type="ECO:0000313" key="3">
    <source>
        <dbReference type="EMBL" id="CAI6344211.1"/>
    </source>
</evidence>
<reference evidence="3 4" key="1">
    <citation type="submission" date="2023-01" db="EMBL/GenBank/DDBJ databases">
        <authorList>
            <person name="Whitehead M."/>
        </authorList>
    </citation>
    <scope>NUCLEOTIDE SEQUENCE [LARGE SCALE GENOMIC DNA]</scope>
</reference>
<protein>
    <submittedName>
        <fullName evidence="3">Uncharacterized protein</fullName>
    </submittedName>
</protein>
<keyword evidence="4" id="KW-1185">Reference proteome</keyword>
<feature type="signal peptide" evidence="2">
    <location>
        <begin position="1"/>
        <end position="22"/>
    </location>
</feature>
<evidence type="ECO:0000256" key="2">
    <source>
        <dbReference type="SAM" id="SignalP"/>
    </source>
</evidence>
<feature type="compositionally biased region" description="Polar residues" evidence="1">
    <location>
        <begin position="73"/>
        <end position="93"/>
    </location>
</feature>
<keyword evidence="2" id="KW-0732">Signal</keyword>
<proteinExistence type="predicted"/>
<dbReference type="AlphaFoldDB" id="A0AAV0VIZ1"/>